<proteinExistence type="predicted"/>
<sequence length="868" mass="93681">MEIMNEVKKVVLAGAILTGAVSVANQALAEEVKLLEPISGSEQKAVEKHSEVTATDVAISQEQVDKADSAVKFQEGITNAAQAEVTSAENTVKEIKEAVTQAEEAVKEATPENIQQAKDSVAAKEGAQKQAQDDLKTAEATQKQAEKSVTDQEAKVTEATSKLANKEGEVTDAEQVVAEKQAILDGTGVADVVAKAETAKRNLEASKEAVSQAQTELTAAKQADARRASELERAESEVRATEADKLTKEQTLAQATAQADQTEAQYQAAKEKLSEAQSLLDSLKTGSITYPDGYAEALKAYFNNPTEENSNKLQQIAKKGMIAAGFSSPDGGKTYYSNPASPFKPSEADKKVLISDVNNLSSEVQEALAAFNAQLINDFRRLMGTDDIPVLVNRDMQKVAQKATQLSTNKYGHDQDALNTAAKEVGLVQGNQGLLSENIGYQSPSDVVTLADLKQQAYNNLVMMMFYDKHADWGHALNFAGLDRESVVLQYIGVATRKLDRGLVAMHYVGTDAKTIDLLKNRLHQDVKVDTKNNVPSIEDQIKAAQKSLEQAQTTFTAAEVANDATQAKKAQAQSAYEEAKSSAEKAVAQRAAIQNTALKTPAAEAKLVLAEAELKKADSENKDAQTALAQLNADVQAKRKVLEAAKEKLAEKQAERETLNEALMAEKTVLARKQAELVRTKEVVTNYQKALEKAQKDLKASKERVEILQNAPEILEKAKTALASAQEVLNEKKSVLEAAQAKLEAAKAVQSKVVAAHKELVSAYRTYLEAKLEAEHQEKLAAQKARIEQAGGKPVPVVQNGKIVKYVQRQVNNQTTKVTNPIYQAPAVSGSTGLPKTGEELSSLGLFGVVTISLLTLLRIKRKSEVN</sequence>
<keyword evidence="4" id="KW-0572">Peptidoglycan-anchor</keyword>
<evidence type="ECO:0000256" key="6">
    <source>
        <dbReference type="SAM" id="MobiDB-lite"/>
    </source>
</evidence>
<keyword evidence="5" id="KW-0175">Coiled coil</keyword>
<keyword evidence="2" id="KW-0964">Secreted</keyword>
<dbReference type="InterPro" id="IPR027607">
    <property type="entry name" value="Surf_Exclu_SEC10/PgrA"/>
</dbReference>
<feature type="domain" description="Gram-positive cocci surface proteins LPxTG" evidence="7">
    <location>
        <begin position="835"/>
        <end position="868"/>
    </location>
</feature>
<feature type="compositionally biased region" description="Basic and acidic residues" evidence="6">
    <location>
        <begin position="144"/>
        <end position="155"/>
    </location>
</feature>
<evidence type="ECO:0000256" key="3">
    <source>
        <dbReference type="ARBA" id="ARBA00022729"/>
    </source>
</evidence>
<organism evidence="8 9">
    <name type="scientific">Streptococcus cristatus</name>
    <dbReference type="NCBI Taxonomy" id="45634"/>
    <lineage>
        <taxon>Bacteria</taxon>
        <taxon>Bacillati</taxon>
        <taxon>Bacillota</taxon>
        <taxon>Bacilli</taxon>
        <taxon>Lactobacillales</taxon>
        <taxon>Streptococcaceae</taxon>
        <taxon>Streptococcus</taxon>
    </lineage>
</organism>
<evidence type="ECO:0000259" key="7">
    <source>
        <dbReference type="PROSITE" id="PS50847"/>
    </source>
</evidence>
<gene>
    <name evidence="8" type="primary">smc_2</name>
    <name evidence="8" type="ORF">D8798_07655</name>
</gene>
<accession>A0A3R9KGW0</accession>
<feature type="coiled-coil region" evidence="5">
    <location>
        <begin position="535"/>
        <end position="750"/>
    </location>
</feature>
<evidence type="ECO:0000256" key="1">
    <source>
        <dbReference type="ARBA" id="ARBA00022512"/>
    </source>
</evidence>
<comment type="caution">
    <text evidence="8">The sequence shown here is derived from an EMBL/GenBank/DDBJ whole genome shotgun (WGS) entry which is preliminary data.</text>
</comment>
<keyword evidence="1" id="KW-0134">Cell wall</keyword>
<reference evidence="8 9" key="1">
    <citation type="submission" date="2018-11" db="EMBL/GenBank/DDBJ databases">
        <title>Species Designations Belie Phenotypic and Genotypic Heterogeneity in Oral Streptococci.</title>
        <authorList>
            <person name="Velsko I."/>
        </authorList>
    </citation>
    <scope>NUCLEOTIDE SEQUENCE [LARGE SCALE GENOMIC DNA]</scope>
    <source>
        <strain evidence="8 9">BCA6</strain>
    </source>
</reference>
<dbReference type="AlphaFoldDB" id="A0A3R9KGW0"/>
<dbReference type="InterPro" id="IPR019931">
    <property type="entry name" value="LPXTG_anchor"/>
</dbReference>
<feature type="region of interest" description="Disordered" evidence="6">
    <location>
        <begin position="214"/>
        <end position="245"/>
    </location>
</feature>
<evidence type="ECO:0000256" key="2">
    <source>
        <dbReference type="ARBA" id="ARBA00022525"/>
    </source>
</evidence>
<dbReference type="Proteomes" id="UP000272213">
    <property type="component" value="Unassembled WGS sequence"/>
</dbReference>
<dbReference type="NCBIfam" id="TIGR04320">
    <property type="entry name" value="Surf_Exclu_PgrA"/>
    <property type="match status" value="1"/>
</dbReference>
<keyword evidence="3" id="KW-0732">Signal</keyword>
<evidence type="ECO:0000256" key="5">
    <source>
        <dbReference type="SAM" id="Coils"/>
    </source>
</evidence>
<evidence type="ECO:0000256" key="4">
    <source>
        <dbReference type="ARBA" id="ARBA00023088"/>
    </source>
</evidence>
<feature type="region of interest" description="Disordered" evidence="6">
    <location>
        <begin position="117"/>
        <end position="155"/>
    </location>
</feature>
<evidence type="ECO:0000313" key="9">
    <source>
        <dbReference type="Proteomes" id="UP000272213"/>
    </source>
</evidence>
<dbReference type="EMBL" id="RJPM01000006">
    <property type="protein sequence ID" value="RSJ75878.1"/>
    <property type="molecule type" value="Genomic_DNA"/>
</dbReference>
<dbReference type="PROSITE" id="PS50847">
    <property type="entry name" value="GRAM_POS_ANCHORING"/>
    <property type="match status" value="1"/>
</dbReference>
<name>A0A3R9KGW0_STRCR</name>
<feature type="compositionally biased region" description="Basic and acidic residues" evidence="6">
    <location>
        <begin position="223"/>
        <end position="245"/>
    </location>
</feature>
<evidence type="ECO:0000313" key="8">
    <source>
        <dbReference type="EMBL" id="RSJ75878.1"/>
    </source>
</evidence>
<dbReference type="NCBIfam" id="TIGR01167">
    <property type="entry name" value="LPXTG_anchor"/>
    <property type="match status" value="1"/>
</dbReference>
<dbReference type="RefSeq" id="WP_125383492.1">
    <property type="nucleotide sequence ID" value="NZ_RJPM01000006.1"/>
</dbReference>
<protein>
    <submittedName>
        <fullName evidence="8">Chromosome partition protein Smc</fullName>
    </submittedName>
</protein>